<dbReference type="Pfam" id="PF02362">
    <property type="entry name" value="B3"/>
    <property type="match status" value="1"/>
</dbReference>
<evidence type="ECO:0000259" key="11">
    <source>
        <dbReference type="PROSITE" id="PS50863"/>
    </source>
</evidence>
<feature type="domain" description="PB1" evidence="12">
    <location>
        <begin position="459"/>
        <end position="541"/>
    </location>
</feature>
<keyword evidence="4 9" id="KW-0805">Transcription regulation</keyword>
<evidence type="ECO:0000256" key="6">
    <source>
        <dbReference type="ARBA" id="ARBA00023163"/>
    </source>
</evidence>
<dbReference type="SUPFAM" id="SSF101936">
    <property type="entry name" value="DNA-binding pseudobarrel domain"/>
    <property type="match status" value="1"/>
</dbReference>
<comment type="caution">
    <text evidence="13">The sequence shown here is derived from an EMBL/GenBank/DDBJ whole genome shotgun (WGS) entry which is preliminary data.</text>
</comment>
<evidence type="ECO:0000256" key="4">
    <source>
        <dbReference type="ARBA" id="ARBA00023015"/>
    </source>
</evidence>
<comment type="function">
    <text evidence="1 9">Auxin response factors (ARFs) are transcriptional factors that bind specifically to the DNA sequence 5'-TGTCTC-3' found in the auxin-responsive promoter elements (AuxREs).</text>
</comment>
<comment type="subcellular location">
    <subcellularLocation>
        <location evidence="2 9">Nucleus</location>
    </subcellularLocation>
</comment>
<dbReference type="InterPro" id="IPR010525">
    <property type="entry name" value="ARF_dom"/>
</dbReference>
<dbReference type="PANTHER" id="PTHR31384">
    <property type="entry name" value="AUXIN RESPONSE FACTOR 4-RELATED"/>
    <property type="match status" value="1"/>
</dbReference>
<gene>
    <name evidence="13" type="ORF">OPV22_019636</name>
</gene>
<evidence type="ECO:0000256" key="8">
    <source>
        <dbReference type="ARBA" id="ARBA00023294"/>
    </source>
</evidence>
<dbReference type="GO" id="GO:0009734">
    <property type="term" value="P:auxin-activated signaling pathway"/>
    <property type="evidence" value="ECO:0007669"/>
    <property type="project" value="UniProtKB-KW"/>
</dbReference>
<dbReference type="Gene3D" id="3.10.20.90">
    <property type="entry name" value="Phosphatidylinositol 3-kinase Catalytic Subunit, Chain A, domain 1"/>
    <property type="match status" value="1"/>
</dbReference>
<accession>A0AAV8Q836</accession>
<dbReference type="InterPro" id="IPR044835">
    <property type="entry name" value="ARF_plant"/>
</dbReference>
<keyword evidence="5 9" id="KW-0238">DNA-binding</keyword>
<dbReference type="Pfam" id="PF02309">
    <property type="entry name" value="AUX_IAA"/>
    <property type="match status" value="1"/>
</dbReference>
<dbReference type="Gene3D" id="2.40.330.10">
    <property type="entry name" value="DNA-binding pseudobarrel domain"/>
    <property type="match status" value="1"/>
</dbReference>
<dbReference type="SUPFAM" id="SSF54277">
    <property type="entry name" value="CAD &amp; PB1 domains"/>
    <property type="match status" value="1"/>
</dbReference>
<evidence type="ECO:0000313" key="14">
    <source>
        <dbReference type="Proteomes" id="UP001222027"/>
    </source>
</evidence>
<feature type="compositionally biased region" description="Basic and acidic residues" evidence="10">
    <location>
        <begin position="307"/>
        <end position="316"/>
    </location>
</feature>
<name>A0AAV8Q836_ENSVE</name>
<keyword evidence="8 9" id="KW-0927">Auxin signaling pathway</keyword>
<feature type="compositionally biased region" description="Polar residues" evidence="10">
    <location>
        <begin position="317"/>
        <end position="327"/>
    </location>
</feature>
<evidence type="ECO:0000256" key="3">
    <source>
        <dbReference type="ARBA" id="ARBA00007853"/>
    </source>
</evidence>
<protein>
    <recommendedName>
        <fullName evidence="9">Auxin response factor</fullName>
    </recommendedName>
</protein>
<feature type="region of interest" description="Disordered" evidence="10">
    <location>
        <begin position="293"/>
        <end position="327"/>
    </location>
</feature>
<feature type="domain" description="TF-B3" evidence="11">
    <location>
        <begin position="136"/>
        <end position="202"/>
    </location>
</feature>
<keyword evidence="14" id="KW-1185">Reference proteome</keyword>
<evidence type="ECO:0000256" key="7">
    <source>
        <dbReference type="ARBA" id="ARBA00023242"/>
    </source>
</evidence>
<dbReference type="PROSITE" id="PS51745">
    <property type="entry name" value="PB1"/>
    <property type="match status" value="1"/>
</dbReference>
<proteinExistence type="inferred from homology"/>
<dbReference type="AlphaFoldDB" id="A0AAV8Q836"/>
<organism evidence="13 14">
    <name type="scientific">Ensete ventricosum</name>
    <name type="common">Abyssinian banana</name>
    <name type="synonym">Musa ensete</name>
    <dbReference type="NCBI Taxonomy" id="4639"/>
    <lineage>
        <taxon>Eukaryota</taxon>
        <taxon>Viridiplantae</taxon>
        <taxon>Streptophyta</taxon>
        <taxon>Embryophyta</taxon>
        <taxon>Tracheophyta</taxon>
        <taxon>Spermatophyta</taxon>
        <taxon>Magnoliopsida</taxon>
        <taxon>Liliopsida</taxon>
        <taxon>Zingiberales</taxon>
        <taxon>Musaceae</taxon>
        <taxon>Ensete</taxon>
    </lineage>
</organism>
<dbReference type="PROSITE" id="PS50863">
    <property type="entry name" value="B3"/>
    <property type="match status" value="1"/>
</dbReference>
<dbReference type="FunFam" id="3.10.20.90:FF:000047">
    <property type="entry name" value="Auxin response factor"/>
    <property type="match status" value="1"/>
</dbReference>
<dbReference type="InterPro" id="IPR053793">
    <property type="entry name" value="PB1-like"/>
</dbReference>
<dbReference type="FunFam" id="2.30.30.1040:FF:000001">
    <property type="entry name" value="Auxin response factor"/>
    <property type="match status" value="1"/>
</dbReference>
<dbReference type="EMBL" id="JAQQAF010000006">
    <property type="protein sequence ID" value="KAJ8475909.1"/>
    <property type="molecule type" value="Genomic_DNA"/>
</dbReference>
<comment type="subunit">
    <text evidence="9">Homodimers and heterodimers.</text>
</comment>
<dbReference type="Gene3D" id="2.30.30.1040">
    <property type="match status" value="1"/>
</dbReference>
<evidence type="ECO:0000256" key="2">
    <source>
        <dbReference type="ARBA" id="ARBA00004123"/>
    </source>
</evidence>
<dbReference type="GO" id="GO:0003677">
    <property type="term" value="F:DNA binding"/>
    <property type="evidence" value="ECO:0007669"/>
    <property type="project" value="UniProtKB-KW"/>
</dbReference>
<dbReference type="GO" id="GO:0005634">
    <property type="term" value="C:nucleus"/>
    <property type="evidence" value="ECO:0007669"/>
    <property type="project" value="UniProtKB-SubCell"/>
</dbReference>
<dbReference type="InterPro" id="IPR015300">
    <property type="entry name" value="DNA-bd_pseudobarrel_sf"/>
</dbReference>
<evidence type="ECO:0000256" key="5">
    <source>
        <dbReference type="ARBA" id="ARBA00023125"/>
    </source>
</evidence>
<dbReference type="GO" id="GO:0006355">
    <property type="term" value="P:regulation of DNA-templated transcription"/>
    <property type="evidence" value="ECO:0007669"/>
    <property type="project" value="InterPro"/>
</dbReference>
<dbReference type="InterPro" id="IPR003340">
    <property type="entry name" value="B3_DNA-bd"/>
</dbReference>
<dbReference type="SMART" id="SM01019">
    <property type="entry name" value="B3"/>
    <property type="match status" value="1"/>
</dbReference>
<keyword evidence="7 9" id="KW-0539">Nucleus</keyword>
<dbReference type="PANTHER" id="PTHR31384:SF96">
    <property type="entry name" value="AUXIN RESPONSE FACTOR 1"/>
    <property type="match status" value="1"/>
</dbReference>
<evidence type="ECO:0000259" key="12">
    <source>
        <dbReference type="PROSITE" id="PS51745"/>
    </source>
</evidence>
<dbReference type="CDD" id="cd10017">
    <property type="entry name" value="B3_DNA"/>
    <property type="match status" value="1"/>
</dbReference>
<dbReference type="InterPro" id="IPR033389">
    <property type="entry name" value="AUX/IAA_dom"/>
</dbReference>
<reference evidence="13 14" key="1">
    <citation type="submission" date="2022-12" db="EMBL/GenBank/DDBJ databases">
        <title>Chromosome-scale assembly of the Ensete ventricosum genome.</title>
        <authorList>
            <person name="Dussert Y."/>
            <person name="Stocks J."/>
            <person name="Wendawek A."/>
            <person name="Woldeyes F."/>
            <person name="Nichols R.A."/>
            <person name="Borrell J.S."/>
        </authorList>
    </citation>
    <scope>NUCLEOTIDE SEQUENCE [LARGE SCALE GENOMIC DNA]</scope>
    <source>
        <strain evidence="14">cv. Maze</strain>
        <tissue evidence="13">Seeds</tissue>
    </source>
</reference>
<evidence type="ECO:0000256" key="1">
    <source>
        <dbReference type="ARBA" id="ARBA00003182"/>
    </source>
</evidence>
<dbReference type="Proteomes" id="UP001222027">
    <property type="component" value="Unassembled WGS sequence"/>
</dbReference>
<dbReference type="Pfam" id="PF06507">
    <property type="entry name" value="ARF_AD"/>
    <property type="match status" value="1"/>
</dbReference>
<keyword evidence="6 9" id="KW-0804">Transcription</keyword>
<comment type="similarity">
    <text evidence="3 9">Belongs to the ARF family.</text>
</comment>
<evidence type="ECO:0000256" key="9">
    <source>
        <dbReference type="RuleBase" id="RU004561"/>
    </source>
</evidence>
<evidence type="ECO:0000256" key="10">
    <source>
        <dbReference type="SAM" id="MobiDB-lite"/>
    </source>
</evidence>
<sequence>MAMVPPNCSVGLGSSGDGLYKELWHACAGPLVTVPCQGERVYYFPQGHMEQLEAPTDQENDQKMPLFNLPSKILCKVIHVDLHAEPDTDEVYAQITLLPEINQGEVTTPDPPLPDAERRHADECLPPLDMSQNPPSQELVAKDLHGNKWHFRHIFRGHPKRHLLTTGWSVFVSAKQLVAGDALIFLRGENGTRFSVFYKPRTNRSEFVISVNKYLEAKNRKFSMGMRFKMRFEGDEAPEKRFSGTIIGIGDTKTSIWADSEWRSLKVRWDEHSSIMRPDKVSPWELMPLVAATQPTSQPVQRSKRARPPELCKSPEETTQNYSVSETQSSKFDTIGFSAKNGTSTVTNGPIYWPIRTAAQTKSFLASINEGPNETKKEATMGCRLFGIQLIESAATEEISPVVTLSNIAEDQPLTSLIVDSDRQSQPSNVNRFDTPAISSEVDKSCLKSPQETYSRQTRSCTKVHMQGFAVGRAVDLTRLIGYDELLHKLEEMFSIEGELTGAVNKWVIVYTDDEDDIMLVGDDPWNEFCSIVRKIHIYTCEEAKRLSPKIKLPVIRGDINFRVKKASSGPDDYKNHPQ</sequence>
<evidence type="ECO:0000313" key="13">
    <source>
        <dbReference type="EMBL" id="KAJ8475909.1"/>
    </source>
</evidence>